<organism evidence="2 3">
    <name type="scientific">Spirosoma liriopis</name>
    <dbReference type="NCBI Taxonomy" id="2937440"/>
    <lineage>
        <taxon>Bacteria</taxon>
        <taxon>Pseudomonadati</taxon>
        <taxon>Bacteroidota</taxon>
        <taxon>Cytophagia</taxon>
        <taxon>Cytophagales</taxon>
        <taxon>Cytophagaceae</taxon>
        <taxon>Spirosoma</taxon>
    </lineage>
</organism>
<feature type="signal peptide" evidence="1">
    <location>
        <begin position="1"/>
        <end position="20"/>
    </location>
</feature>
<evidence type="ECO:0008006" key="4">
    <source>
        <dbReference type="Google" id="ProtNLM"/>
    </source>
</evidence>
<dbReference type="EMBL" id="JALPRF010000006">
    <property type="protein sequence ID" value="MCK8495134.1"/>
    <property type="molecule type" value="Genomic_DNA"/>
</dbReference>
<proteinExistence type="predicted"/>
<protein>
    <recommendedName>
        <fullName evidence="4">DUF1425 domain-containing protein</fullName>
    </recommendedName>
</protein>
<accession>A0ABT0HSH9</accession>
<evidence type="ECO:0000256" key="1">
    <source>
        <dbReference type="SAM" id="SignalP"/>
    </source>
</evidence>
<comment type="caution">
    <text evidence="2">The sequence shown here is derived from an EMBL/GenBank/DDBJ whole genome shotgun (WGS) entry which is preliminary data.</text>
</comment>
<gene>
    <name evidence="2" type="ORF">M0L20_24895</name>
</gene>
<dbReference type="RefSeq" id="WP_248479819.1">
    <property type="nucleotide sequence ID" value="NZ_JALPRF010000006.1"/>
</dbReference>
<dbReference type="PROSITE" id="PS51257">
    <property type="entry name" value="PROKAR_LIPOPROTEIN"/>
    <property type="match status" value="1"/>
</dbReference>
<name>A0ABT0HSH9_9BACT</name>
<dbReference type="Proteomes" id="UP001202180">
    <property type="component" value="Unassembled WGS sequence"/>
</dbReference>
<feature type="chain" id="PRO_5046388013" description="DUF1425 domain-containing protein" evidence="1">
    <location>
        <begin position="21"/>
        <end position="132"/>
    </location>
</feature>
<keyword evidence="1" id="KW-0732">Signal</keyword>
<sequence length="132" mass="14296">MKHIKSIMMALSLIAGLSSCTPKMTFRNSTIVPSASGTVQVKTDKNKNFVLNIDVQNLAPPKNLTPSKNTYLVWMTSNESSTKKLGQLNPSGKVLKATLSATSVDKPQEVFVTAEDNVDIQFPDGPTILTTK</sequence>
<reference evidence="2 3" key="1">
    <citation type="submission" date="2022-04" db="EMBL/GenBank/DDBJ databases">
        <title>Spirosoma sp. strain RP8 genome sequencing and assembly.</title>
        <authorList>
            <person name="Jung Y."/>
        </authorList>
    </citation>
    <scope>NUCLEOTIDE SEQUENCE [LARGE SCALE GENOMIC DNA]</scope>
    <source>
        <strain evidence="2 3">RP8</strain>
    </source>
</reference>
<evidence type="ECO:0000313" key="2">
    <source>
        <dbReference type="EMBL" id="MCK8495134.1"/>
    </source>
</evidence>
<keyword evidence="3" id="KW-1185">Reference proteome</keyword>
<evidence type="ECO:0000313" key="3">
    <source>
        <dbReference type="Proteomes" id="UP001202180"/>
    </source>
</evidence>